<organism evidence="1">
    <name type="scientific">Cyprideis torosa</name>
    <dbReference type="NCBI Taxonomy" id="163714"/>
    <lineage>
        <taxon>Eukaryota</taxon>
        <taxon>Metazoa</taxon>
        <taxon>Ecdysozoa</taxon>
        <taxon>Arthropoda</taxon>
        <taxon>Crustacea</taxon>
        <taxon>Oligostraca</taxon>
        <taxon>Ostracoda</taxon>
        <taxon>Podocopa</taxon>
        <taxon>Podocopida</taxon>
        <taxon>Cytherocopina</taxon>
        <taxon>Cytheroidea</taxon>
        <taxon>Cytherideidae</taxon>
        <taxon>Cyprideis</taxon>
    </lineage>
</organism>
<gene>
    <name evidence="1" type="ORF">CTOB1V02_LOCUS14303</name>
</gene>
<dbReference type="EMBL" id="OB679452">
    <property type="protein sequence ID" value="CAD7236488.1"/>
    <property type="molecule type" value="Genomic_DNA"/>
</dbReference>
<sequence>PLNRHIFPFSKPGIFNFSLTARNDAGENVTSSVLQVEVLTEPNVLNISSFRIDDLGTVSQPGEAQPLNIHFEGEIDSSTCVVIFYDDGSPPRGYGNETVCNTADDEIVYEGEISDNPMEVGHFFPETEGAYNVTAIVFNGDTTYMTSLLVVVGDYPCNPHVPEIKQHSKTFKRSQIFSIDGLPNLNCSSYDGITIEYQWTAWRLDPVTTLNLNEVPSRTFTQITFPANTFAYGSHRLRFTVILKG</sequence>
<dbReference type="AlphaFoldDB" id="A0A7R8WQZ2"/>
<protein>
    <submittedName>
        <fullName evidence="1">Uncharacterized protein</fullName>
    </submittedName>
</protein>
<proteinExistence type="predicted"/>
<reference evidence="1" key="1">
    <citation type="submission" date="2020-11" db="EMBL/GenBank/DDBJ databases">
        <authorList>
            <person name="Tran Van P."/>
        </authorList>
    </citation>
    <scope>NUCLEOTIDE SEQUENCE</scope>
</reference>
<feature type="non-terminal residue" evidence="1">
    <location>
        <position position="245"/>
    </location>
</feature>
<name>A0A7R8WQZ2_9CRUS</name>
<feature type="non-terminal residue" evidence="1">
    <location>
        <position position="1"/>
    </location>
</feature>
<accession>A0A7R8WQZ2</accession>
<evidence type="ECO:0000313" key="1">
    <source>
        <dbReference type="EMBL" id="CAD7236488.1"/>
    </source>
</evidence>